<accession>A0ACD0NQT1</accession>
<protein>
    <submittedName>
        <fullName evidence="1">UPF0220-domain-containing protein</fullName>
    </submittedName>
</protein>
<evidence type="ECO:0000313" key="1">
    <source>
        <dbReference type="EMBL" id="PWN48198.1"/>
    </source>
</evidence>
<sequence>MSLPRRSYDPRRVCLIPFPTLPSFLQTNKRSLGIYTSGALFAIGWWFFLDACILSSLSSRPPPSSQDPESPWDPPVVTISFADWVPGLCGTLGMIVVNLIDKQHLTEAVGFGSATFSFGGGGGGFGSDSVQWRARLFLFLGFALMAGGLAGSITVMTVKYLVPVLPPGYDYYGVANVVQNASIMLSTVLLWISQNQESEFEYNLTL</sequence>
<name>A0ACD0NQT1_9BASI</name>
<organism evidence="1 2">
    <name type="scientific">Violaceomyces palustris</name>
    <dbReference type="NCBI Taxonomy" id="1673888"/>
    <lineage>
        <taxon>Eukaryota</taxon>
        <taxon>Fungi</taxon>
        <taxon>Dikarya</taxon>
        <taxon>Basidiomycota</taxon>
        <taxon>Ustilaginomycotina</taxon>
        <taxon>Ustilaginomycetes</taxon>
        <taxon>Violaceomycetales</taxon>
        <taxon>Violaceomycetaceae</taxon>
        <taxon>Violaceomyces</taxon>
    </lineage>
</organism>
<dbReference type="EMBL" id="KZ820251">
    <property type="protein sequence ID" value="PWN48198.1"/>
    <property type="molecule type" value="Genomic_DNA"/>
</dbReference>
<proteinExistence type="predicted"/>
<keyword evidence="2" id="KW-1185">Reference proteome</keyword>
<evidence type="ECO:0000313" key="2">
    <source>
        <dbReference type="Proteomes" id="UP000245626"/>
    </source>
</evidence>
<gene>
    <name evidence="1" type="ORF">IE53DRAFT_319868</name>
</gene>
<dbReference type="Proteomes" id="UP000245626">
    <property type="component" value="Unassembled WGS sequence"/>
</dbReference>
<reference evidence="1 2" key="1">
    <citation type="journal article" date="2018" name="Mol. Biol. Evol.">
        <title>Broad Genomic Sampling Reveals a Smut Pathogenic Ancestry of the Fungal Clade Ustilaginomycotina.</title>
        <authorList>
            <person name="Kijpornyongpan T."/>
            <person name="Mondo S.J."/>
            <person name="Barry K."/>
            <person name="Sandor L."/>
            <person name="Lee J."/>
            <person name="Lipzen A."/>
            <person name="Pangilinan J."/>
            <person name="LaButti K."/>
            <person name="Hainaut M."/>
            <person name="Henrissat B."/>
            <person name="Grigoriev I.V."/>
            <person name="Spatafora J.W."/>
            <person name="Aime M.C."/>
        </authorList>
    </citation>
    <scope>NUCLEOTIDE SEQUENCE [LARGE SCALE GENOMIC DNA]</scope>
    <source>
        <strain evidence="1 2">SA 807</strain>
    </source>
</reference>